<gene>
    <name evidence="2" type="ORF">SAMN05216249_10311</name>
</gene>
<evidence type="ECO:0000313" key="2">
    <source>
        <dbReference type="EMBL" id="SFA82264.1"/>
    </source>
</evidence>
<feature type="domain" description="PFL" evidence="1">
    <location>
        <begin position="9"/>
        <end position="181"/>
    </location>
</feature>
<dbReference type="InterPro" id="IPR004184">
    <property type="entry name" value="PFL_dom"/>
</dbReference>
<dbReference type="EMBL" id="FOJY01000003">
    <property type="protein sequence ID" value="SFA82264.1"/>
    <property type="molecule type" value="Genomic_DNA"/>
</dbReference>
<proteinExistence type="predicted"/>
<dbReference type="STRING" id="1120918.SAMN05216249_10311"/>
<dbReference type="AlphaFoldDB" id="A0A1I0W166"/>
<dbReference type="Proteomes" id="UP000198838">
    <property type="component" value="Unassembled WGS sequence"/>
</dbReference>
<dbReference type="Gene3D" id="3.20.70.20">
    <property type="match status" value="1"/>
</dbReference>
<evidence type="ECO:0000259" key="1">
    <source>
        <dbReference type="PROSITE" id="PS51554"/>
    </source>
</evidence>
<accession>A0A1I0W166</accession>
<protein>
    <submittedName>
        <fullName evidence="2">Pyruvate formate lyase-like</fullName>
    </submittedName>
</protein>
<keyword evidence="2" id="KW-0456">Lyase</keyword>
<dbReference type="Pfam" id="PF02901">
    <property type="entry name" value="PFL-like"/>
    <property type="match status" value="1"/>
</dbReference>
<dbReference type="PROSITE" id="PS51554">
    <property type="entry name" value="PFL"/>
    <property type="match status" value="1"/>
</dbReference>
<keyword evidence="3" id="KW-1185">Reference proteome</keyword>
<keyword evidence="2" id="KW-0670">Pyruvate</keyword>
<dbReference type="OrthoDB" id="9788398at2"/>
<sequence>MYKFRPISERMDRLHKRVRDRVIQTDSERAMIMTESYKKYGNAVPAIRLPKALYDICANMTLRVEDEDVLVCNMAKNFCGTAVNPNYSGIGWIPYQIRSGAWTLREDGLYHNPDTEEIRMTMAPEDYEAFCSIEEFWKGKTFTDIANSWTPDGYDELARLRCTHAVPGPFFVHLPAGHMTP</sequence>
<dbReference type="GO" id="GO:0016829">
    <property type="term" value="F:lyase activity"/>
    <property type="evidence" value="ECO:0007669"/>
    <property type="project" value="UniProtKB-KW"/>
</dbReference>
<name>A0A1I0W166_9FIRM</name>
<reference evidence="2 3" key="1">
    <citation type="submission" date="2016-10" db="EMBL/GenBank/DDBJ databases">
        <authorList>
            <person name="de Groot N.N."/>
        </authorList>
    </citation>
    <scope>NUCLEOTIDE SEQUENCE [LARGE SCALE GENOMIC DNA]</scope>
    <source>
        <strain evidence="2 3">DSM 5522</strain>
    </source>
</reference>
<dbReference type="SUPFAM" id="SSF51998">
    <property type="entry name" value="PFL-like glycyl radical enzymes"/>
    <property type="match status" value="1"/>
</dbReference>
<evidence type="ECO:0000313" key="3">
    <source>
        <dbReference type="Proteomes" id="UP000198838"/>
    </source>
</evidence>
<organism evidence="2 3">
    <name type="scientific">Acetitomaculum ruminis DSM 5522</name>
    <dbReference type="NCBI Taxonomy" id="1120918"/>
    <lineage>
        <taxon>Bacteria</taxon>
        <taxon>Bacillati</taxon>
        <taxon>Bacillota</taxon>
        <taxon>Clostridia</taxon>
        <taxon>Lachnospirales</taxon>
        <taxon>Lachnospiraceae</taxon>
        <taxon>Acetitomaculum</taxon>
    </lineage>
</organism>